<feature type="domain" description="HTH tetR-type" evidence="5">
    <location>
        <begin position="45"/>
        <end position="105"/>
    </location>
</feature>
<name>A0A541BMR8_9NOCA</name>
<gene>
    <name evidence="6" type="ORF">FK531_09150</name>
</gene>
<dbReference type="GO" id="GO:0000976">
    <property type="term" value="F:transcription cis-regulatory region binding"/>
    <property type="evidence" value="ECO:0007669"/>
    <property type="project" value="TreeGrafter"/>
</dbReference>
<evidence type="ECO:0000256" key="4">
    <source>
        <dbReference type="PROSITE-ProRule" id="PRU00335"/>
    </source>
</evidence>
<dbReference type="Pfam" id="PF17937">
    <property type="entry name" value="TetR_C_28"/>
    <property type="match status" value="1"/>
</dbReference>
<evidence type="ECO:0000313" key="7">
    <source>
        <dbReference type="Proteomes" id="UP000316256"/>
    </source>
</evidence>
<dbReference type="SUPFAM" id="SSF48498">
    <property type="entry name" value="Tetracyclin repressor-like, C-terminal domain"/>
    <property type="match status" value="1"/>
</dbReference>
<dbReference type="Gene3D" id="1.10.357.10">
    <property type="entry name" value="Tetracycline Repressor, domain 2"/>
    <property type="match status" value="1"/>
</dbReference>
<dbReference type="PANTHER" id="PTHR30055">
    <property type="entry name" value="HTH-TYPE TRANSCRIPTIONAL REGULATOR RUTR"/>
    <property type="match status" value="1"/>
</dbReference>
<keyword evidence="7" id="KW-1185">Reference proteome</keyword>
<dbReference type="InterPro" id="IPR001647">
    <property type="entry name" value="HTH_TetR"/>
</dbReference>
<dbReference type="InterPro" id="IPR036271">
    <property type="entry name" value="Tet_transcr_reg_TetR-rel_C_sf"/>
</dbReference>
<dbReference type="InterPro" id="IPR041479">
    <property type="entry name" value="TetR_CgmR_C"/>
</dbReference>
<evidence type="ECO:0000259" key="5">
    <source>
        <dbReference type="PROSITE" id="PS50977"/>
    </source>
</evidence>
<keyword evidence="2 4" id="KW-0238">DNA-binding</keyword>
<keyword evidence="3" id="KW-0804">Transcription</keyword>
<dbReference type="PRINTS" id="PR00455">
    <property type="entry name" value="HTHTETR"/>
</dbReference>
<evidence type="ECO:0000256" key="2">
    <source>
        <dbReference type="ARBA" id="ARBA00023125"/>
    </source>
</evidence>
<dbReference type="InterPro" id="IPR050109">
    <property type="entry name" value="HTH-type_TetR-like_transc_reg"/>
</dbReference>
<evidence type="ECO:0000256" key="1">
    <source>
        <dbReference type="ARBA" id="ARBA00023015"/>
    </source>
</evidence>
<keyword evidence="1" id="KW-0805">Transcription regulation</keyword>
<protein>
    <submittedName>
        <fullName evidence="6">TetR/AcrR family transcriptional regulator</fullName>
    </submittedName>
</protein>
<organism evidence="6 7">
    <name type="scientific">Rhodococcus spelaei</name>
    <dbReference type="NCBI Taxonomy" id="2546320"/>
    <lineage>
        <taxon>Bacteria</taxon>
        <taxon>Bacillati</taxon>
        <taxon>Actinomycetota</taxon>
        <taxon>Actinomycetes</taxon>
        <taxon>Mycobacteriales</taxon>
        <taxon>Nocardiaceae</taxon>
        <taxon>Rhodococcus</taxon>
    </lineage>
</organism>
<dbReference type="SUPFAM" id="SSF46689">
    <property type="entry name" value="Homeodomain-like"/>
    <property type="match status" value="1"/>
</dbReference>
<reference evidence="6 7" key="1">
    <citation type="submission" date="2019-06" db="EMBL/GenBank/DDBJ databases">
        <title>Rhodococcus spaelei sp. nov., isolated from a cave.</title>
        <authorList>
            <person name="Lee S.D."/>
        </authorList>
    </citation>
    <scope>NUCLEOTIDE SEQUENCE [LARGE SCALE GENOMIC DNA]</scope>
    <source>
        <strain evidence="6 7">C9-5</strain>
    </source>
</reference>
<sequence length="228" mass="24750">MRPTEPSSRYSAPTRLTVNRPAGTVISVTDTSRDRSPVATEPPAASTRDRILDALERLLLGRGLSQVTLESVAAEAGVSKGGLLYHFRSKDALLAGMVRRLGERSDQQLQEAGTSVAEWYLQTMNVGTTNELALFQSTIAALRSVDGQQGEVQQAVIEMMRTWDDGLRAEFDDPVQAEIVRLAGDGIYLAALMGLPQPDPELHRQVVDRLLGRMPARSPGLPDEGDSV</sequence>
<dbReference type="EMBL" id="VIGH01000003">
    <property type="protein sequence ID" value="TQF73627.1"/>
    <property type="molecule type" value="Genomic_DNA"/>
</dbReference>
<accession>A0A541BMR8</accession>
<dbReference type="PANTHER" id="PTHR30055:SF234">
    <property type="entry name" value="HTH-TYPE TRANSCRIPTIONAL REGULATOR BETI"/>
    <property type="match status" value="1"/>
</dbReference>
<dbReference type="InterPro" id="IPR009057">
    <property type="entry name" value="Homeodomain-like_sf"/>
</dbReference>
<dbReference type="PROSITE" id="PS50977">
    <property type="entry name" value="HTH_TETR_2"/>
    <property type="match status" value="1"/>
</dbReference>
<feature type="DNA-binding region" description="H-T-H motif" evidence="4">
    <location>
        <begin position="68"/>
        <end position="87"/>
    </location>
</feature>
<proteinExistence type="predicted"/>
<dbReference type="GO" id="GO:0003700">
    <property type="term" value="F:DNA-binding transcription factor activity"/>
    <property type="evidence" value="ECO:0007669"/>
    <property type="project" value="TreeGrafter"/>
</dbReference>
<dbReference type="Pfam" id="PF00440">
    <property type="entry name" value="TetR_N"/>
    <property type="match status" value="1"/>
</dbReference>
<dbReference type="OrthoDB" id="9806334at2"/>
<evidence type="ECO:0000313" key="6">
    <source>
        <dbReference type="EMBL" id="TQF73627.1"/>
    </source>
</evidence>
<dbReference type="AlphaFoldDB" id="A0A541BMR8"/>
<dbReference type="Proteomes" id="UP000316256">
    <property type="component" value="Unassembled WGS sequence"/>
</dbReference>
<evidence type="ECO:0000256" key="3">
    <source>
        <dbReference type="ARBA" id="ARBA00023163"/>
    </source>
</evidence>
<comment type="caution">
    <text evidence="6">The sequence shown here is derived from an EMBL/GenBank/DDBJ whole genome shotgun (WGS) entry which is preliminary data.</text>
</comment>